<evidence type="ECO:0000256" key="1">
    <source>
        <dbReference type="SAM" id="MobiDB-lite"/>
    </source>
</evidence>
<name>A0AA38LYM1_9CUCU</name>
<evidence type="ECO:0000313" key="2">
    <source>
        <dbReference type="EMBL" id="KAJ3616127.1"/>
    </source>
</evidence>
<keyword evidence="3" id="KW-1185">Reference proteome</keyword>
<protein>
    <submittedName>
        <fullName evidence="2">Uncharacterized protein</fullName>
    </submittedName>
</protein>
<sequence>MVPRNFAISRDQVSNGDEQDADYVTKDYADIFGENAIEQIGNNVEDTFFDDGNDAFYKKDETLTFKNKFSVNEDSYQVDSENMLNENESINDEEPKETVSNVGELVDDVKFVLKNIYDTSSNTGPIRLKYIISIADINTVAQSTIQMINSFNQQAAADGIDLSIYPVISSSADEYLQ</sequence>
<dbReference type="AlphaFoldDB" id="A0AA38LYM1"/>
<comment type="caution">
    <text evidence="2">The sequence shown here is derived from an EMBL/GenBank/DDBJ whole genome shotgun (WGS) entry which is preliminary data.</text>
</comment>
<accession>A0AA38LYM1</accession>
<dbReference type="Proteomes" id="UP001168821">
    <property type="component" value="Unassembled WGS sequence"/>
</dbReference>
<reference evidence="2" key="1">
    <citation type="journal article" date="2023" name="G3 (Bethesda)">
        <title>Whole genome assemblies of Zophobas morio and Tenebrio molitor.</title>
        <authorList>
            <person name="Kaur S."/>
            <person name="Stinson S.A."/>
            <person name="diCenzo G.C."/>
        </authorList>
    </citation>
    <scope>NUCLEOTIDE SEQUENCE</scope>
    <source>
        <strain evidence="2">QUZm001</strain>
    </source>
</reference>
<evidence type="ECO:0000313" key="3">
    <source>
        <dbReference type="Proteomes" id="UP001168821"/>
    </source>
</evidence>
<proteinExistence type="predicted"/>
<organism evidence="2 3">
    <name type="scientific">Zophobas morio</name>
    <dbReference type="NCBI Taxonomy" id="2755281"/>
    <lineage>
        <taxon>Eukaryota</taxon>
        <taxon>Metazoa</taxon>
        <taxon>Ecdysozoa</taxon>
        <taxon>Arthropoda</taxon>
        <taxon>Hexapoda</taxon>
        <taxon>Insecta</taxon>
        <taxon>Pterygota</taxon>
        <taxon>Neoptera</taxon>
        <taxon>Endopterygota</taxon>
        <taxon>Coleoptera</taxon>
        <taxon>Polyphaga</taxon>
        <taxon>Cucujiformia</taxon>
        <taxon>Tenebrionidae</taxon>
        <taxon>Zophobas</taxon>
    </lineage>
</organism>
<dbReference type="EMBL" id="JALNTZ010003734">
    <property type="protein sequence ID" value="KAJ3616127.1"/>
    <property type="molecule type" value="Genomic_DNA"/>
</dbReference>
<gene>
    <name evidence="2" type="ORF">Zmor_012045</name>
</gene>
<feature type="region of interest" description="Disordered" evidence="1">
    <location>
        <begin position="1"/>
        <end position="20"/>
    </location>
</feature>